<evidence type="ECO:0000256" key="1">
    <source>
        <dbReference type="SAM" id="MobiDB-lite"/>
    </source>
</evidence>
<proteinExistence type="predicted"/>
<reference evidence="2" key="1">
    <citation type="submission" date="2019-10" db="EMBL/GenBank/DDBJ databases">
        <authorList>
            <person name="Soares A.E.R."/>
            <person name="Aleixo A."/>
            <person name="Schneider P."/>
            <person name="Miyaki C.Y."/>
            <person name="Schneider M.P."/>
            <person name="Mello C."/>
            <person name="Vasconcelos A.T.R."/>
        </authorList>
    </citation>
    <scope>NUCLEOTIDE SEQUENCE</scope>
    <source>
        <tissue evidence="2">Muscle</tissue>
    </source>
</reference>
<sequence>MTLRYPSPPVLLVLLVGPLPSPYPQARRPEPSRGAGTVPLHAELPASAPGDPTGLHQSIPTSAENIQPLQTAAAVQLSDQLSGSVDLLEGRKALQRNLDRLDQCAKANCKRFSKAKCQVLPLDHNNPRQHYRRGNSGCKAAQRKRTWECWSIALNMSQQCAQVAKKANVILAYIRYSVGPHFRKDTNVLESVQRRAMELLKDGVEKSYEEQLRELMLFSLKKIRLRGGNFITLYNNLRGSCVKVGFGPFSQETSDRTRRNGLVLCQEKFRLDIGKNFFTERVVKYYNGIPQEVMESPSLKVFKK</sequence>
<comment type="caution">
    <text evidence="2">The sequence shown here is derived from an EMBL/GenBank/DDBJ whole genome shotgun (WGS) entry which is preliminary data.</text>
</comment>
<keyword evidence="3" id="KW-1185">Reference proteome</keyword>
<accession>A0ABQ9D1Q4</accession>
<protein>
    <submittedName>
        <fullName evidence="2">Uncharacterized protein</fullName>
    </submittedName>
</protein>
<evidence type="ECO:0000313" key="3">
    <source>
        <dbReference type="Proteomes" id="UP001145742"/>
    </source>
</evidence>
<evidence type="ECO:0000313" key="2">
    <source>
        <dbReference type="EMBL" id="KAJ7410184.1"/>
    </source>
</evidence>
<dbReference type="EMBL" id="WHWB01034422">
    <property type="protein sequence ID" value="KAJ7410184.1"/>
    <property type="molecule type" value="Genomic_DNA"/>
</dbReference>
<feature type="region of interest" description="Disordered" evidence="1">
    <location>
        <begin position="24"/>
        <end position="55"/>
    </location>
</feature>
<organism evidence="2 3">
    <name type="scientific">Willisornis vidua</name>
    <name type="common">Xingu scale-backed antbird</name>
    <dbReference type="NCBI Taxonomy" id="1566151"/>
    <lineage>
        <taxon>Eukaryota</taxon>
        <taxon>Metazoa</taxon>
        <taxon>Chordata</taxon>
        <taxon>Craniata</taxon>
        <taxon>Vertebrata</taxon>
        <taxon>Euteleostomi</taxon>
        <taxon>Archelosauria</taxon>
        <taxon>Archosauria</taxon>
        <taxon>Dinosauria</taxon>
        <taxon>Saurischia</taxon>
        <taxon>Theropoda</taxon>
        <taxon>Coelurosauria</taxon>
        <taxon>Aves</taxon>
        <taxon>Neognathae</taxon>
        <taxon>Neoaves</taxon>
        <taxon>Telluraves</taxon>
        <taxon>Australaves</taxon>
        <taxon>Passeriformes</taxon>
        <taxon>Thamnophilidae</taxon>
        <taxon>Willisornis</taxon>
    </lineage>
</organism>
<gene>
    <name evidence="2" type="ORF">WISP_110073</name>
</gene>
<dbReference type="PANTHER" id="PTHR33332">
    <property type="entry name" value="REVERSE TRANSCRIPTASE DOMAIN-CONTAINING PROTEIN"/>
    <property type="match status" value="1"/>
</dbReference>
<name>A0ABQ9D1Q4_9PASS</name>
<dbReference type="Proteomes" id="UP001145742">
    <property type="component" value="Unassembled WGS sequence"/>
</dbReference>